<organism evidence="3 4">
    <name type="scientific">Ectothiorhodospira mobilis</name>
    <dbReference type="NCBI Taxonomy" id="195064"/>
    <lineage>
        <taxon>Bacteria</taxon>
        <taxon>Pseudomonadati</taxon>
        <taxon>Pseudomonadota</taxon>
        <taxon>Gammaproteobacteria</taxon>
        <taxon>Chromatiales</taxon>
        <taxon>Ectothiorhodospiraceae</taxon>
        <taxon>Ectothiorhodospira</taxon>
    </lineage>
</organism>
<dbReference type="Proteomes" id="UP000199556">
    <property type="component" value="Unassembled WGS sequence"/>
</dbReference>
<dbReference type="Gene3D" id="3.10.129.10">
    <property type="entry name" value="Hotdog Thioesterase"/>
    <property type="match status" value="1"/>
</dbReference>
<dbReference type="SUPFAM" id="SSF54637">
    <property type="entry name" value="Thioesterase/thiol ester dehydrase-isomerase"/>
    <property type="match status" value="1"/>
</dbReference>
<dbReference type="PANTHER" id="PTHR31793:SF37">
    <property type="entry name" value="ACYL-COA THIOESTER HYDROLASE YBGC"/>
    <property type="match status" value="1"/>
</dbReference>
<evidence type="ECO:0000313" key="4">
    <source>
        <dbReference type="Proteomes" id="UP000199556"/>
    </source>
</evidence>
<accession>A0A1I4RE46</accession>
<gene>
    <name evidence="3" type="ORF">SAMN05421721_107116</name>
</gene>
<dbReference type="PANTHER" id="PTHR31793">
    <property type="entry name" value="4-HYDROXYBENZOYL-COA THIOESTERASE FAMILY MEMBER"/>
    <property type="match status" value="1"/>
</dbReference>
<evidence type="ECO:0000256" key="2">
    <source>
        <dbReference type="ARBA" id="ARBA00022801"/>
    </source>
</evidence>
<dbReference type="Pfam" id="PF13279">
    <property type="entry name" value="4HBT_2"/>
    <property type="match status" value="1"/>
</dbReference>
<dbReference type="InterPro" id="IPR006684">
    <property type="entry name" value="YbgC/YbaW"/>
</dbReference>
<dbReference type="FunFam" id="3.10.129.10:FF:000004">
    <property type="entry name" value="Tol-pal system-associated acyl-CoA thioesterase"/>
    <property type="match status" value="1"/>
</dbReference>
<dbReference type="InterPro" id="IPR050563">
    <property type="entry name" value="4-hydroxybenzoyl-CoA_TE"/>
</dbReference>
<keyword evidence="4" id="KW-1185">Reference proteome</keyword>
<dbReference type="InterPro" id="IPR029069">
    <property type="entry name" value="HotDog_dom_sf"/>
</dbReference>
<reference evidence="3 4" key="1">
    <citation type="submission" date="2016-10" db="EMBL/GenBank/DDBJ databases">
        <authorList>
            <person name="de Groot N.N."/>
        </authorList>
    </citation>
    <scope>NUCLEOTIDE SEQUENCE [LARGE SCALE GENOMIC DNA]</scope>
    <source>
        <strain evidence="3 4">DSM 4180</strain>
    </source>
</reference>
<keyword evidence="2 3" id="KW-0378">Hydrolase</keyword>
<evidence type="ECO:0000313" key="3">
    <source>
        <dbReference type="EMBL" id="SFM50210.1"/>
    </source>
</evidence>
<comment type="similarity">
    <text evidence="1">Belongs to the 4-hydroxybenzoyl-CoA thioesterase family.</text>
</comment>
<dbReference type="InterPro" id="IPR014166">
    <property type="entry name" value="Tol-Pal_acyl-CoA_thioesterase"/>
</dbReference>
<name>A0A1I4RE46_ECTMO</name>
<sequence length="157" mass="18008">MPELQPIPVTRSPDSGTIPSPFQWPVRIYWEDTDAGGVVFYANYLKYMERARTEWLRTLGYEQQRLRDEEGILFVVRRVEVDYLRPAVLDDRVLVSAQLVEMKRASLVIRHALQRETPEGEGELLCRGVVRIACLDARRLAPRAIPKALARAMNSGE</sequence>
<dbReference type="EMBL" id="FOUO01000007">
    <property type="protein sequence ID" value="SFM50210.1"/>
    <property type="molecule type" value="Genomic_DNA"/>
</dbReference>
<evidence type="ECO:0000256" key="1">
    <source>
        <dbReference type="ARBA" id="ARBA00005953"/>
    </source>
</evidence>
<dbReference type="GO" id="GO:0047617">
    <property type="term" value="F:fatty acyl-CoA hydrolase activity"/>
    <property type="evidence" value="ECO:0007669"/>
    <property type="project" value="TreeGrafter"/>
</dbReference>
<dbReference type="PIRSF" id="PIRSF003230">
    <property type="entry name" value="YbgC"/>
    <property type="match status" value="1"/>
</dbReference>
<dbReference type="NCBIfam" id="TIGR02799">
    <property type="entry name" value="thio_ybgC"/>
    <property type="match status" value="1"/>
</dbReference>
<dbReference type="AlphaFoldDB" id="A0A1I4RE46"/>
<proteinExistence type="inferred from homology"/>
<protein>
    <submittedName>
        <fullName evidence="3">Acyl-CoA thioester hydrolase</fullName>
    </submittedName>
</protein>
<dbReference type="NCBIfam" id="TIGR00051">
    <property type="entry name" value="YbgC/FadM family acyl-CoA thioesterase"/>
    <property type="match status" value="1"/>
</dbReference>
<dbReference type="CDD" id="cd00586">
    <property type="entry name" value="4HBT"/>
    <property type="match status" value="1"/>
</dbReference>
<dbReference type="STRING" id="195064.SAMN05421721_107116"/>